<gene>
    <name evidence="3" type="ORF">GCM10010324_49100</name>
</gene>
<evidence type="ECO:0000313" key="4">
    <source>
        <dbReference type="Proteomes" id="UP000659223"/>
    </source>
</evidence>
<organism evidence="3 4">
    <name type="scientific">Streptomyces hiroshimensis</name>
    <dbReference type="NCBI Taxonomy" id="66424"/>
    <lineage>
        <taxon>Bacteria</taxon>
        <taxon>Bacillati</taxon>
        <taxon>Actinomycetota</taxon>
        <taxon>Actinomycetes</taxon>
        <taxon>Kitasatosporales</taxon>
        <taxon>Streptomycetaceae</taxon>
        <taxon>Streptomyces</taxon>
    </lineage>
</organism>
<dbReference type="InterPro" id="IPR000182">
    <property type="entry name" value="GNAT_dom"/>
</dbReference>
<dbReference type="CDD" id="cd04301">
    <property type="entry name" value="NAT_SF"/>
    <property type="match status" value="1"/>
</dbReference>
<accession>A0ABQ2YYZ2</accession>
<dbReference type="RefSeq" id="WP_190023902.1">
    <property type="nucleotide sequence ID" value="NZ_BMUT01000011.1"/>
</dbReference>
<protein>
    <recommendedName>
        <fullName evidence="2">N-acetyltransferase domain-containing protein</fullName>
    </recommendedName>
</protein>
<sequence length="304" mass="31003">MPADSSAAPSAGPSVRPSAHTSDSPGPGLLDRLEGYYDSVPRSTARAEDFGPLTLFVREGEGWPYYARPSRGPAGSGPVSAADLLRVRARQRELGLPESFEWVAETTPALRAAAEEAGLTVHEHPLMVLEPGTAPADPVLPEGLAVRLLAPDDPALPSAVALGPLAFSQPGTAVGPTGTEELEAAERLAARDGTADRLAARIRAGLTVLAAAVRGDTALCSGMHQPVGAVTELVGIGTLPAVRRQGLGLAVTAALVADARARGAETVFLSAGDDDVARIYARAGFRRAGTALIAEPAGPGAPQA</sequence>
<keyword evidence="4" id="KW-1185">Reference proteome</keyword>
<dbReference type="PROSITE" id="PS51186">
    <property type="entry name" value="GNAT"/>
    <property type="match status" value="1"/>
</dbReference>
<feature type="region of interest" description="Disordered" evidence="1">
    <location>
        <begin position="1"/>
        <end position="35"/>
    </location>
</feature>
<dbReference type="Pfam" id="PF08445">
    <property type="entry name" value="FR47"/>
    <property type="match status" value="1"/>
</dbReference>
<evidence type="ECO:0000256" key="1">
    <source>
        <dbReference type="SAM" id="MobiDB-lite"/>
    </source>
</evidence>
<proteinExistence type="predicted"/>
<evidence type="ECO:0000259" key="2">
    <source>
        <dbReference type="PROSITE" id="PS51186"/>
    </source>
</evidence>
<feature type="domain" description="N-acetyltransferase" evidence="2">
    <location>
        <begin position="144"/>
        <end position="304"/>
    </location>
</feature>
<reference evidence="4" key="1">
    <citation type="journal article" date="2019" name="Int. J. Syst. Evol. Microbiol.">
        <title>The Global Catalogue of Microorganisms (GCM) 10K type strain sequencing project: providing services to taxonomists for standard genome sequencing and annotation.</title>
        <authorList>
            <consortium name="The Broad Institute Genomics Platform"/>
            <consortium name="The Broad Institute Genome Sequencing Center for Infectious Disease"/>
            <person name="Wu L."/>
            <person name="Ma J."/>
        </authorList>
    </citation>
    <scope>NUCLEOTIDE SEQUENCE [LARGE SCALE GENOMIC DNA]</scope>
    <source>
        <strain evidence="4">JCM 4586</strain>
    </source>
</reference>
<dbReference type="Gene3D" id="3.40.630.30">
    <property type="match status" value="1"/>
</dbReference>
<dbReference type="SUPFAM" id="SSF55729">
    <property type="entry name" value="Acyl-CoA N-acyltransferases (Nat)"/>
    <property type="match status" value="1"/>
</dbReference>
<name>A0ABQ2YYZ2_9ACTN</name>
<dbReference type="InterPro" id="IPR016181">
    <property type="entry name" value="Acyl_CoA_acyltransferase"/>
</dbReference>
<dbReference type="Proteomes" id="UP000659223">
    <property type="component" value="Unassembled WGS sequence"/>
</dbReference>
<evidence type="ECO:0000313" key="3">
    <source>
        <dbReference type="EMBL" id="GGX97181.1"/>
    </source>
</evidence>
<dbReference type="InterPro" id="IPR013653">
    <property type="entry name" value="GCN5-like_dom"/>
</dbReference>
<feature type="compositionally biased region" description="Low complexity" evidence="1">
    <location>
        <begin position="1"/>
        <end position="19"/>
    </location>
</feature>
<comment type="caution">
    <text evidence="3">The sequence shown here is derived from an EMBL/GenBank/DDBJ whole genome shotgun (WGS) entry which is preliminary data.</text>
</comment>
<dbReference type="EMBL" id="BMUT01000011">
    <property type="protein sequence ID" value="GGX97181.1"/>
    <property type="molecule type" value="Genomic_DNA"/>
</dbReference>